<name>A0A0D6ZZV3_9AGAR</name>
<keyword evidence="2" id="KW-1185">Reference proteome</keyword>
<gene>
    <name evidence="1" type="ORF">FISHEDRAFT_78898</name>
</gene>
<dbReference type="AlphaFoldDB" id="A0A0D6ZZV3"/>
<proteinExistence type="predicted"/>
<protein>
    <submittedName>
        <fullName evidence="1">Uncharacterized protein</fullName>
    </submittedName>
</protein>
<dbReference type="OrthoDB" id="2881824at2759"/>
<dbReference type="Proteomes" id="UP000054144">
    <property type="component" value="Unassembled WGS sequence"/>
</dbReference>
<dbReference type="Gene3D" id="1.20.1280.50">
    <property type="match status" value="1"/>
</dbReference>
<sequence length="284" mass="32169">MSSANLSQNRLPTEVWIEIFRSLYPSSDGLQQTLSQHREAFDHSASLTTSSLSKNDQRKYITALDPTRSIFTLSTVCSRWWRIITTYPVFWTFIVLDSPLRVPLVERCLARSGCLLLTVCIVCDSSEGIELLLSHSDRWKSAFVSPRLSDRINCSGRCFPNLEFFASSAWSRRGMMRFTIDVPRLSHYHALDDNAVPPTILDRLVHLTVSDWSLLHLLFVLEDAYCLQTLVILGGLSSDSTTVYNEKLEDQNVSRNSGLSVPGDIVVLDRCQFSMDGLRIKSRV</sequence>
<dbReference type="EMBL" id="KN882140">
    <property type="protein sequence ID" value="KIY43045.1"/>
    <property type="molecule type" value="Genomic_DNA"/>
</dbReference>
<evidence type="ECO:0000313" key="1">
    <source>
        <dbReference type="EMBL" id="KIY43045.1"/>
    </source>
</evidence>
<evidence type="ECO:0000313" key="2">
    <source>
        <dbReference type="Proteomes" id="UP000054144"/>
    </source>
</evidence>
<reference evidence="1 2" key="1">
    <citation type="journal article" date="2015" name="Fungal Genet. Biol.">
        <title>Evolution of novel wood decay mechanisms in Agaricales revealed by the genome sequences of Fistulina hepatica and Cylindrobasidium torrendii.</title>
        <authorList>
            <person name="Floudas D."/>
            <person name="Held B.W."/>
            <person name="Riley R."/>
            <person name="Nagy L.G."/>
            <person name="Koehler G."/>
            <person name="Ransdell A.S."/>
            <person name="Younus H."/>
            <person name="Chow J."/>
            <person name="Chiniquy J."/>
            <person name="Lipzen A."/>
            <person name="Tritt A."/>
            <person name="Sun H."/>
            <person name="Haridas S."/>
            <person name="LaButti K."/>
            <person name="Ohm R.A."/>
            <person name="Kues U."/>
            <person name="Blanchette R.A."/>
            <person name="Grigoriev I.V."/>
            <person name="Minto R.E."/>
            <person name="Hibbett D.S."/>
        </authorList>
    </citation>
    <scope>NUCLEOTIDE SEQUENCE [LARGE SCALE GENOMIC DNA]</scope>
    <source>
        <strain evidence="1 2">ATCC 64428</strain>
    </source>
</reference>
<organism evidence="1 2">
    <name type="scientific">Fistulina hepatica ATCC 64428</name>
    <dbReference type="NCBI Taxonomy" id="1128425"/>
    <lineage>
        <taxon>Eukaryota</taxon>
        <taxon>Fungi</taxon>
        <taxon>Dikarya</taxon>
        <taxon>Basidiomycota</taxon>
        <taxon>Agaricomycotina</taxon>
        <taxon>Agaricomycetes</taxon>
        <taxon>Agaricomycetidae</taxon>
        <taxon>Agaricales</taxon>
        <taxon>Fistulinaceae</taxon>
        <taxon>Fistulina</taxon>
    </lineage>
</organism>
<accession>A0A0D6ZZV3</accession>